<gene>
    <name evidence="1" type="ORF">BU25DRAFT_408398</name>
</gene>
<keyword evidence="2" id="KW-1185">Reference proteome</keyword>
<protein>
    <submittedName>
        <fullName evidence="1">Uncharacterized protein</fullName>
    </submittedName>
</protein>
<evidence type="ECO:0000313" key="2">
    <source>
        <dbReference type="Proteomes" id="UP000799754"/>
    </source>
</evidence>
<reference evidence="1" key="1">
    <citation type="journal article" date="2020" name="Stud. Mycol.">
        <title>101 Dothideomycetes genomes: a test case for predicting lifestyles and emergence of pathogens.</title>
        <authorList>
            <person name="Haridas S."/>
            <person name="Albert R."/>
            <person name="Binder M."/>
            <person name="Bloem J."/>
            <person name="Labutti K."/>
            <person name="Salamov A."/>
            <person name="Andreopoulos B."/>
            <person name="Baker S."/>
            <person name="Barry K."/>
            <person name="Bills G."/>
            <person name="Bluhm B."/>
            <person name="Cannon C."/>
            <person name="Castanera R."/>
            <person name="Culley D."/>
            <person name="Daum C."/>
            <person name="Ezra D."/>
            <person name="Gonzalez J."/>
            <person name="Henrissat B."/>
            <person name="Kuo A."/>
            <person name="Liang C."/>
            <person name="Lipzen A."/>
            <person name="Lutzoni F."/>
            <person name="Magnuson J."/>
            <person name="Mondo S."/>
            <person name="Nolan M."/>
            <person name="Ohm R."/>
            <person name="Pangilinan J."/>
            <person name="Park H.-J."/>
            <person name="Ramirez L."/>
            <person name="Alfaro M."/>
            <person name="Sun H."/>
            <person name="Tritt A."/>
            <person name="Yoshinaga Y."/>
            <person name="Zwiers L.-H."/>
            <person name="Turgeon B."/>
            <person name="Goodwin S."/>
            <person name="Spatafora J."/>
            <person name="Crous P."/>
            <person name="Grigoriev I."/>
        </authorList>
    </citation>
    <scope>NUCLEOTIDE SEQUENCE</scope>
    <source>
        <strain evidence="1">CBS 525.71</strain>
    </source>
</reference>
<organism evidence="1 2">
    <name type="scientific">Macroventuria anomochaeta</name>
    <dbReference type="NCBI Taxonomy" id="301207"/>
    <lineage>
        <taxon>Eukaryota</taxon>
        <taxon>Fungi</taxon>
        <taxon>Dikarya</taxon>
        <taxon>Ascomycota</taxon>
        <taxon>Pezizomycotina</taxon>
        <taxon>Dothideomycetes</taxon>
        <taxon>Pleosporomycetidae</taxon>
        <taxon>Pleosporales</taxon>
        <taxon>Pleosporineae</taxon>
        <taxon>Didymellaceae</taxon>
        <taxon>Macroventuria</taxon>
    </lineage>
</organism>
<evidence type="ECO:0000313" key="1">
    <source>
        <dbReference type="EMBL" id="KAF2630458.1"/>
    </source>
</evidence>
<sequence>MFALLTLAQLLPSPPTLHPLKSSSRPYHPCSGISLDPASSDPTSRVPNARHLDTIPNPVNIVDEPETRSLSAAEKYNFQFPHQALVAHKYFDKPEGHIVNEPSRPNMSVQPRML</sequence>
<dbReference type="Proteomes" id="UP000799754">
    <property type="component" value="Unassembled WGS sequence"/>
</dbReference>
<dbReference type="EMBL" id="MU006707">
    <property type="protein sequence ID" value="KAF2630458.1"/>
    <property type="molecule type" value="Genomic_DNA"/>
</dbReference>
<proteinExistence type="predicted"/>
<name>A0ACB6SAT2_9PLEO</name>
<comment type="caution">
    <text evidence="1">The sequence shown here is derived from an EMBL/GenBank/DDBJ whole genome shotgun (WGS) entry which is preliminary data.</text>
</comment>
<accession>A0ACB6SAT2</accession>